<dbReference type="InterPro" id="IPR000182">
    <property type="entry name" value="GNAT_dom"/>
</dbReference>
<reference evidence="3 4" key="1">
    <citation type="submission" date="2019-03" db="EMBL/GenBank/DDBJ databases">
        <title>Bacillus niacini sp. nov. a Nicotinate-Metabolizing Mesophile Isolated from Soil.</title>
        <authorList>
            <person name="Zhang G."/>
        </authorList>
    </citation>
    <scope>NUCLEOTIDE SEQUENCE [LARGE SCALE GENOMIC DNA]</scope>
    <source>
        <strain evidence="3 4">WN066</strain>
    </source>
</reference>
<accession>A0A4R5VU16</accession>
<evidence type="ECO:0000313" key="2">
    <source>
        <dbReference type="EMBL" id="MDQ6600116.1"/>
    </source>
</evidence>
<keyword evidence="5" id="KW-1185">Reference proteome</keyword>
<proteinExistence type="predicted"/>
<comment type="caution">
    <text evidence="3">The sequence shown here is derived from an EMBL/GenBank/DDBJ whole genome shotgun (WGS) entry which is preliminary data.</text>
</comment>
<dbReference type="AlphaFoldDB" id="A0A4R5VU16"/>
<dbReference type="Proteomes" id="UP001178888">
    <property type="component" value="Unassembled WGS sequence"/>
</dbReference>
<dbReference type="Proteomes" id="UP000295132">
    <property type="component" value="Unassembled WGS sequence"/>
</dbReference>
<keyword evidence="3" id="KW-0808">Transferase</keyword>
<dbReference type="RefSeq" id="WP_133334135.1">
    <property type="nucleotide sequence ID" value="NZ_JAVGVR010000001.1"/>
</dbReference>
<dbReference type="EMBL" id="SMYO01000004">
    <property type="protein sequence ID" value="TDK62418.1"/>
    <property type="molecule type" value="Genomic_DNA"/>
</dbReference>
<dbReference type="InterPro" id="IPR016181">
    <property type="entry name" value="Acyl_CoA_acyltransferase"/>
</dbReference>
<evidence type="ECO:0000313" key="5">
    <source>
        <dbReference type="Proteomes" id="UP001178888"/>
    </source>
</evidence>
<reference evidence="2" key="2">
    <citation type="submission" date="2023-08" db="EMBL/GenBank/DDBJ databases">
        <title>Nitrogen cycling bacteria in agricultural field soils.</title>
        <authorList>
            <person name="Jang J."/>
        </authorList>
    </citation>
    <scope>NUCLEOTIDE SEQUENCE</scope>
    <source>
        <strain evidence="2">PS3-36</strain>
    </source>
</reference>
<organism evidence="3 4">
    <name type="scientific">Bacillus salipaludis</name>
    <dbReference type="NCBI Taxonomy" id="2547811"/>
    <lineage>
        <taxon>Bacteria</taxon>
        <taxon>Bacillati</taxon>
        <taxon>Bacillota</taxon>
        <taxon>Bacilli</taxon>
        <taxon>Bacillales</taxon>
        <taxon>Bacillaceae</taxon>
        <taxon>Bacillus</taxon>
    </lineage>
</organism>
<dbReference type="GO" id="GO:0016747">
    <property type="term" value="F:acyltransferase activity, transferring groups other than amino-acyl groups"/>
    <property type="evidence" value="ECO:0007669"/>
    <property type="project" value="InterPro"/>
</dbReference>
<dbReference type="PROSITE" id="PS51186">
    <property type="entry name" value="GNAT"/>
    <property type="match status" value="1"/>
</dbReference>
<name>A0A4R5VU16_9BACI</name>
<protein>
    <submittedName>
        <fullName evidence="3">GNAT family N-acetyltransferase</fullName>
    </submittedName>
</protein>
<dbReference type="CDD" id="cd04301">
    <property type="entry name" value="NAT_SF"/>
    <property type="match status" value="1"/>
</dbReference>
<evidence type="ECO:0000313" key="3">
    <source>
        <dbReference type="EMBL" id="TDK62418.1"/>
    </source>
</evidence>
<evidence type="ECO:0000259" key="1">
    <source>
        <dbReference type="PROSITE" id="PS51186"/>
    </source>
</evidence>
<feature type="domain" description="N-acetyltransferase" evidence="1">
    <location>
        <begin position="3"/>
        <end position="165"/>
    </location>
</feature>
<gene>
    <name evidence="3" type="ORF">E2K98_10245</name>
    <name evidence="2" type="ORF">RCG21_27985</name>
</gene>
<dbReference type="SUPFAM" id="SSF55729">
    <property type="entry name" value="Acyl-CoA N-acyltransferases (Nat)"/>
    <property type="match status" value="1"/>
</dbReference>
<dbReference type="EMBL" id="JAVGVR010000001">
    <property type="protein sequence ID" value="MDQ6600116.1"/>
    <property type="molecule type" value="Genomic_DNA"/>
</dbReference>
<dbReference type="Pfam" id="PF00583">
    <property type="entry name" value="Acetyltransf_1"/>
    <property type="match status" value="1"/>
</dbReference>
<dbReference type="Gene3D" id="3.40.630.30">
    <property type="match status" value="1"/>
</dbReference>
<sequence length="254" mass="29648">MEIRIEALKNKDVHQIPKLIESGMDKDIFPLTIFSSIGYEAYLKKLLTIPEEFRRVKLYGAFIEDQLAGYTEWRILKNHLFLNNIYVLPEYQGLGIGRSLLVKHGYKLLDENRKSNLSLDVFNNNTKAMNWYEKIGFVKKDSTYWYVGEQPFVTASNCFNECYIENYPNAEVEQKAFGFSMLTCTTRNGVYQIGRINHQLYRLTNAKSFHDDDLLHFLNKLDSKRKLLLMASEILSSQFPARLACQSNRMDLKI</sequence>
<evidence type="ECO:0000313" key="4">
    <source>
        <dbReference type="Proteomes" id="UP000295132"/>
    </source>
</evidence>